<proteinExistence type="predicted"/>
<gene>
    <name evidence="1" type="ORF">AVEN_49693_1</name>
</gene>
<name>A0A4Y2S819_ARAVE</name>
<accession>A0A4Y2S819</accession>
<evidence type="ECO:0000313" key="1">
    <source>
        <dbReference type="EMBL" id="GBN84177.1"/>
    </source>
</evidence>
<keyword evidence="2" id="KW-1185">Reference proteome</keyword>
<reference evidence="1 2" key="1">
    <citation type="journal article" date="2019" name="Sci. Rep.">
        <title>Orb-weaving spider Araneus ventricosus genome elucidates the spidroin gene catalogue.</title>
        <authorList>
            <person name="Kono N."/>
            <person name="Nakamura H."/>
            <person name="Ohtoshi R."/>
            <person name="Moran D.A.P."/>
            <person name="Shinohara A."/>
            <person name="Yoshida Y."/>
            <person name="Fujiwara M."/>
            <person name="Mori M."/>
            <person name="Tomita M."/>
            <person name="Arakawa K."/>
        </authorList>
    </citation>
    <scope>NUCLEOTIDE SEQUENCE [LARGE SCALE GENOMIC DNA]</scope>
</reference>
<evidence type="ECO:0000313" key="2">
    <source>
        <dbReference type="Proteomes" id="UP000499080"/>
    </source>
</evidence>
<dbReference type="Proteomes" id="UP000499080">
    <property type="component" value="Unassembled WGS sequence"/>
</dbReference>
<organism evidence="1 2">
    <name type="scientific">Araneus ventricosus</name>
    <name type="common">Orbweaver spider</name>
    <name type="synonym">Epeira ventricosa</name>
    <dbReference type="NCBI Taxonomy" id="182803"/>
    <lineage>
        <taxon>Eukaryota</taxon>
        <taxon>Metazoa</taxon>
        <taxon>Ecdysozoa</taxon>
        <taxon>Arthropoda</taxon>
        <taxon>Chelicerata</taxon>
        <taxon>Arachnida</taxon>
        <taxon>Araneae</taxon>
        <taxon>Araneomorphae</taxon>
        <taxon>Entelegynae</taxon>
        <taxon>Araneoidea</taxon>
        <taxon>Araneidae</taxon>
        <taxon>Araneus</taxon>
    </lineage>
</organism>
<sequence>MLSHRHTGVTYSLEDFLIHFVVNQSVPAEEMKRLRNISDNADRKAHNLYLNYIQATTNAEYVDYEDEETDCSSDISEVILDLNTYKPLTSSRLISLTVPKCKQLTPFVAKSSQMRLGHSSTAVVGNRFGVSDWAVAAIASSVLHDVGLITSNY</sequence>
<comment type="caution">
    <text evidence="1">The sequence shown here is derived from an EMBL/GenBank/DDBJ whole genome shotgun (WGS) entry which is preliminary data.</text>
</comment>
<protein>
    <submittedName>
        <fullName evidence="1">Uncharacterized protein</fullName>
    </submittedName>
</protein>
<dbReference type="AlphaFoldDB" id="A0A4Y2S819"/>
<dbReference type="EMBL" id="BGPR01020250">
    <property type="protein sequence ID" value="GBN84177.1"/>
    <property type="molecule type" value="Genomic_DNA"/>
</dbReference>